<feature type="domain" description="DUF6533" evidence="2">
    <location>
        <begin position="40"/>
        <end position="73"/>
    </location>
</feature>
<dbReference type="AlphaFoldDB" id="A0A067Q5D4"/>
<dbReference type="InterPro" id="IPR045340">
    <property type="entry name" value="DUF6533"/>
</dbReference>
<accession>A0A067Q5D4</accession>
<keyword evidence="1" id="KW-0472">Membrane</keyword>
<dbReference type="Proteomes" id="UP000027265">
    <property type="component" value="Unassembled WGS sequence"/>
</dbReference>
<proteinExistence type="predicted"/>
<sequence length="333" mass="36526">MTSVVDAVRDLRLVRYCQLSASCVAIYDHHAVRDLRLVRYCQLSASCVAIYDHLITIDQERRKWTLPKAMFLIVGLDFSSTFRKRCLTSLAESLRLCSSALSRESGDILTCAIIEALMWQLVHDHDDSSSASYIMRIRVVAMYGNSSRVASFLSLCFLAEVIAIFTILGLVSVREGGLPICGFESILFAFALWKGLSLFFSSGEKWSGGTLSILMACVASAAVWLARPSTWLGRPEGYVVATYSVMGSRLMLNTRDVYYLPVSQVTGPISTMRFASNGVGHQSHRGDPSSTAFADSHCPSDIEMHQIQNEYLGNESGVSTTLSSSKDGTPAPV</sequence>
<keyword evidence="1" id="KW-0812">Transmembrane</keyword>
<name>A0A067Q5D4_9AGAM</name>
<feature type="transmembrane region" description="Helical" evidence="1">
    <location>
        <begin position="152"/>
        <end position="173"/>
    </location>
</feature>
<keyword evidence="4" id="KW-1185">Reference proteome</keyword>
<gene>
    <name evidence="3" type="ORF">JAAARDRAFT_47064</name>
</gene>
<evidence type="ECO:0000313" key="4">
    <source>
        <dbReference type="Proteomes" id="UP000027265"/>
    </source>
</evidence>
<dbReference type="InParanoid" id="A0A067Q5D4"/>
<dbReference type="EMBL" id="KL197717">
    <property type="protein sequence ID" value="KDQ58702.1"/>
    <property type="molecule type" value="Genomic_DNA"/>
</dbReference>
<feature type="transmembrane region" description="Helical" evidence="1">
    <location>
        <begin position="180"/>
        <end position="200"/>
    </location>
</feature>
<keyword evidence="1" id="KW-1133">Transmembrane helix</keyword>
<organism evidence="3 4">
    <name type="scientific">Jaapia argillacea MUCL 33604</name>
    <dbReference type="NCBI Taxonomy" id="933084"/>
    <lineage>
        <taxon>Eukaryota</taxon>
        <taxon>Fungi</taxon>
        <taxon>Dikarya</taxon>
        <taxon>Basidiomycota</taxon>
        <taxon>Agaricomycotina</taxon>
        <taxon>Agaricomycetes</taxon>
        <taxon>Agaricomycetidae</taxon>
        <taxon>Jaapiales</taxon>
        <taxon>Jaapiaceae</taxon>
        <taxon>Jaapia</taxon>
    </lineage>
</organism>
<dbReference type="OrthoDB" id="3349377at2759"/>
<dbReference type="Pfam" id="PF20151">
    <property type="entry name" value="DUF6533"/>
    <property type="match status" value="1"/>
</dbReference>
<evidence type="ECO:0000259" key="2">
    <source>
        <dbReference type="Pfam" id="PF20151"/>
    </source>
</evidence>
<evidence type="ECO:0000313" key="3">
    <source>
        <dbReference type="EMBL" id="KDQ58702.1"/>
    </source>
</evidence>
<protein>
    <recommendedName>
        <fullName evidence="2">DUF6533 domain-containing protein</fullName>
    </recommendedName>
</protein>
<feature type="transmembrane region" description="Helical" evidence="1">
    <location>
        <begin position="206"/>
        <end position="226"/>
    </location>
</feature>
<reference evidence="4" key="1">
    <citation type="journal article" date="2014" name="Proc. Natl. Acad. Sci. U.S.A.">
        <title>Extensive sampling of basidiomycete genomes demonstrates inadequacy of the white-rot/brown-rot paradigm for wood decay fungi.</title>
        <authorList>
            <person name="Riley R."/>
            <person name="Salamov A.A."/>
            <person name="Brown D.W."/>
            <person name="Nagy L.G."/>
            <person name="Floudas D."/>
            <person name="Held B.W."/>
            <person name="Levasseur A."/>
            <person name="Lombard V."/>
            <person name="Morin E."/>
            <person name="Otillar R."/>
            <person name="Lindquist E.A."/>
            <person name="Sun H."/>
            <person name="LaButti K.M."/>
            <person name="Schmutz J."/>
            <person name="Jabbour D."/>
            <person name="Luo H."/>
            <person name="Baker S.E."/>
            <person name="Pisabarro A.G."/>
            <person name="Walton J.D."/>
            <person name="Blanchette R.A."/>
            <person name="Henrissat B."/>
            <person name="Martin F."/>
            <person name="Cullen D."/>
            <person name="Hibbett D.S."/>
            <person name="Grigoriev I.V."/>
        </authorList>
    </citation>
    <scope>NUCLEOTIDE SEQUENCE [LARGE SCALE GENOMIC DNA]</scope>
    <source>
        <strain evidence="4">MUCL 33604</strain>
    </source>
</reference>
<evidence type="ECO:0000256" key="1">
    <source>
        <dbReference type="SAM" id="Phobius"/>
    </source>
</evidence>
<dbReference type="HOGENOM" id="CLU_035509_15_0_1"/>